<accession>A0A399EIV4</accession>
<dbReference type="Gene3D" id="3.20.20.370">
    <property type="entry name" value="Glycoside hydrolase/deacetylase"/>
    <property type="match status" value="1"/>
</dbReference>
<sequence length="402" mass="45562">METFLETLIGLAVLAYALAEVLGRWMGVGALAWGKRSEPKIALTFDDGPSERTPELLALLERHGVKATMFLTGQKAEQHPELVEAMRAAGHQLEAHGYWHRPALLMAPWTEWAHIARSPGRLYRPPWGIHSPFTRLFARLQGKQVVLWDLESRDWLEQDPAALAERLLFYVKGGSVILLHDGPERTLRLLELLLPRLKEYGYQPVRLDEMELRPLGPRQGLERALQGSEERFDAKAEVYKAGYRYNNVLRLQKQKYHGPELPGYPPGTPCMWIHFESARLAAMSPMQVLRAFRETLKEVARVLEAQPDVCFIYGMSYLGEGAKVLGFEMHPLPRRDELLSKLTTAWFSWLYRGELPKHLFSAPAQIVYMTRETLLSRYGSTKPAATPSSLPPAPAQPQSPPA</sequence>
<dbReference type="GO" id="GO:0016810">
    <property type="term" value="F:hydrolase activity, acting on carbon-nitrogen (but not peptide) bonds"/>
    <property type="evidence" value="ECO:0007669"/>
    <property type="project" value="InterPro"/>
</dbReference>
<comment type="caution">
    <text evidence="3">The sequence shown here is derived from an EMBL/GenBank/DDBJ whole genome shotgun (WGS) entry which is preliminary data.</text>
</comment>
<dbReference type="EMBL" id="QWLA01000054">
    <property type="protein sequence ID" value="RIH84627.1"/>
    <property type="molecule type" value="Genomic_DNA"/>
</dbReference>
<gene>
    <name evidence="3" type="primary">pgdA_3</name>
    <name evidence="3" type="ORF">Mrose_02564</name>
</gene>
<feature type="region of interest" description="Disordered" evidence="1">
    <location>
        <begin position="379"/>
        <end position="402"/>
    </location>
</feature>
<proteinExistence type="predicted"/>
<organism evidence="3 4">
    <name type="scientific">Calidithermus roseus</name>
    <dbReference type="NCBI Taxonomy" id="1644118"/>
    <lineage>
        <taxon>Bacteria</taxon>
        <taxon>Thermotogati</taxon>
        <taxon>Deinococcota</taxon>
        <taxon>Deinococci</taxon>
        <taxon>Thermales</taxon>
        <taxon>Thermaceae</taxon>
        <taxon>Calidithermus</taxon>
    </lineage>
</organism>
<evidence type="ECO:0000259" key="2">
    <source>
        <dbReference type="PROSITE" id="PS51677"/>
    </source>
</evidence>
<evidence type="ECO:0000313" key="3">
    <source>
        <dbReference type="EMBL" id="RIH84627.1"/>
    </source>
</evidence>
<dbReference type="EC" id="3.5.1.104" evidence="3"/>
<dbReference type="InterPro" id="IPR011330">
    <property type="entry name" value="Glyco_hydro/deAcase_b/a-brl"/>
</dbReference>
<evidence type="ECO:0000313" key="4">
    <source>
        <dbReference type="Proteomes" id="UP000265341"/>
    </source>
</evidence>
<dbReference type="InterPro" id="IPR050248">
    <property type="entry name" value="Polysacc_deacetylase_ArnD"/>
</dbReference>
<dbReference type="GO" id="GO:0005975">
    <property type="term" value="P:carbohydrate metabolic process"/>
    <property type="evidence" value="ECO:0007669"/>
    <property type="project" value="InterPro"/>
</dbReference>
<dbReference type="RefSeq" id="WP_119278890.1">
    <property type="nucleotide sequence ID" value="NZ_QWLA01000054.1"/>
</dbReference>
<name>A0A399EIV4_9DEIN</name>
<protein>
    <submittedName>
        <fullName evidence="3">Peptidoglycan-N-acetylglucosamine deacetylase</fullName>
        <ecNumber evidence="3">3.5.1.104</ecNumber>
    </submittedName>
</protein>
<dbReference type="Pfam" id="PF22790">
    <property type="entry name" value="YkoP"/>
    <property type="match status" value="1"/>
</dbReference>
<dbReference type="PROSITE" id="PS51677">
    <property type="entry name" value="NODB"/>
    <property type="match status" value="1"/>
</dbReference>
<dbReference type="PANTHER" id="PTHR10587">
    <property type="entry name" value="GLYCOSYL TRANSFERASE-RELATED"/>
    <property type="match status" value="1"/>
</dbReference>
<dbReference type="PANTHER" id="PTHR10587:SF137">
    <property type="entry name" value="4-DEOXY-4-FORMAMIDO-L-ARABINOSE-PHOSPHOUNDECAPRENOL DEFORMYLASE ARND-RELATED"/>
    <property type="match status" value="1"/>
</dbReference>
<dbReference type="AlphaFoldDB" id="A0A399EIV4"/>
<evidence type="ECO:0000256" key="1">
    <source>
        <dbReference type="SAM" id="MobiDB-lite"/>
    </source>
</evidence>
<dbReference type="Pfam" id="PF01522">
    <property type="entry name" value="Polysacc_deac_1"/>
    <property type="match status" value="1"/>
</dbReference>
<dbReference type="InterPro" id="IPR054467">
    <property type="entry name" value="YkoP-like_dom"/>
</dbReference>
<dbReference type="OrthoDB" id="62208at2"/>
<keyword evidence="3" id="KW-0378">Hydrolase</keyword>
<dbReference type="InterPro" id="IPR002509">
    <property type="entry name" value="NODB_dom"/>
</dbReference>
<dbReference type="SUPFAM" id="SSF88713">
    <property type="entry name" value="Glycoside hydrolase/deacetylase"/>
    <property type="match status" value="1"/>
</dbReference>
<feature type="compositionally biased region" description="Pro residues" evidence="1">
    <location>
        <begin position="389"/>
        <end position="402"/>
    </location>
</feature>
<feature type="domain" description="NodB homology" evidence="2">
    <location>
        <begin position="39"/>
        <end position="118"/>
    </location>
</feature>
<keyword evidence="4" id="KW-1185">Reference proteome</keyword>
<dbReference type="Proteomes" id="UP000265341">
    <property type="component" value="Unassembled WGS sequence"/>
</dbReference>
<dbReference type="CDD" id="cd10959">
    <property type="entry name" value="CE4_NodB_like_3"/>
    <property type="match status" value="1"/>
</dbReference>
<reference evidence="3 4" key="1">
    <citation type="submission" date="2018-08" db="EMBL/GenBank/DDBJ databases">
        <title>Meiothermus roseus NBRC 110900 genome sequencing project.</title>
        <authorList>
            <person name="Da Costa M.S."/>
            <person name="Albuquerque L."/>
            <person name="Raposo P."/>
            <person name="Froufe H.J.C."/>
            <person name="Barroso C.S."/>
            <person name="Egas C."/>
        </authorList>
    </citation>
    <scope>NUCLEOTIDE SEQUENCE [LARGE SCALE GENOMIC DNA]</scope>
    <source>
        <strain evidence="3 4">NBRC 110900</strain>
    </source>
</reference>